<name>A0ABU0XW72_9BURK</name>
<sequence length="102" mass="11173">MANVTGNATFSVESMDGTVDELRIPGSEFGHEDGDIGIDRDTGERSGTLIFKAFCDGFDLVLRISVYGTQATMDPLQVIEGDLESYEISKLTVINDNLDFKF</sequence>
<accession>A0ABU0XW72</accession>
<gene>
    <name evidence="1" type="ORF">RB624_17985</name>
</gene>
<comment type="caution">
    <text evidence="1">The sequence shown here is derived from an EMBL/GenBank/DDBJ whole genome shotgun (WGS) entry which is preliminary data.</text>
</comment>
<dbReference type="EMBL" id="JAVFKP010000004">
    <property type="protein sequence ID" value="MDQ4627784.1"/>
    <property type="molecule type" value="Genomic_DNA"/>
</dbReference>
<organism evidence="1 2">
    <name type="scientific">Janthinobacterium lividum</name>
    <dbReference type="NCBI Taxonomy" id="29581"/>
    <lineage>
        <taxon>Bacteria</taxon>
        <taxon>Pseudomonadati</taxon>
        <taxon>Pseudomonadota</taxon>
        <taxon>Betaproteobacteria</taxon>
        <taxon>Burkholderiales</taxon>
        <taxon>Oxalobacteraceae</taxon>
        <taxon>Janthinobacterium</taxon>
    </lineage>
</organism>
<dbReference type="Proteomes" id="UP001237592">
    <property type="component" value="Unassembled WGS sequence"/>
</dbReference>
<dbReference type="RefSeq" id="WP_307779751.1">
    <property type="nucleotide sequence ID" value="NZ_JAVFKP010000004.1"/>
</dbReference>
<evidence type="ECO:0000313" key="1">
    <source>
        <dbReference type="EMBL" id="MDQ4627784.1"/>
    </source>
</evidence>
<keyword evidence="2" id="KW-1185">Reference proteome</keyword>
<protein>
    <submittedName>
        <fullName evidence="1">Uncharacterized protein</fullName>
    </submittedName>
</protein>
<proteinExistence type="predicted"/>
<evidence type="ECO:0000313" key="2">
    <source>
        <dbReference type="Proteomes" id="UP001237592"/>
    </source>
</evidence>
<reference evidence="1 2" key="1">
    <citation type="submission" date="2023-08" db="EMBL/GenBank/DDBJ databases">
        <title>Draft genome sequence of Janthinobacterium lividum.</title>
        <authorList>
            <person name="Chun B.H."/>
            <person name="Lee Y."/>
        </authorList>
    </citation>
    <scope>NUCLEOTIDE SEQUENCE [LARGE SCALE GENOMIC DNA]</scope>
    <source>
        <strain evidence="1 2">AMJK</strain>
    </source>
</reference>